<evidence type="ECO:0000313" key="3">
    <source>
        <dbReference type="EMBL" id="MDA3628353.1"/>
    </source>
</evidence>
<dbReference type="SMART" id="SM01110">
    <property type="entry name" value="Cutinase"/>
    <property type="match status" value="1"/>
</dbReference>
<comment type="caution">
    <text evidence="3">The sequence shown here is derived from an EMBL/GenBank/DDBJ whole genome shotgun (WGS) entry which is preliminary data.</text>
</comment>
<protein>
    <submittedName>
        <fullName evidence="3">Cutinase family protein</fullName>
    </submittedName>
</protein>
<dbReference type="Gene3D" id="3.40.50.1820">
    <property type="entry name" value="alpha/beta hydrolase"/>
    <property type="match status" value="1"/>
</dbReference>
<accession>A0ABT4V3G8</accession>
<dbReference type="InterPro" id="IPR029058">
    <property type="entry name" value="AB_hydrolase_fold"/>
</dbReference>
<dbReference type="Pfam" id="PF01083">
    <property type="entry name" value="Cutinase"/>
    <property type="match status" value="1"/>
</dbReference>
<keyword evidence="4" id="KW-1185">Reference proteome</keyword>
<feature type="signal peptide" evidence="2">
    <location>
        <begin position="1"/>
        <end position="20"/>
    </location>
</feature>
<gene>
    <name evidence="3" type="ORF">OU415_23175</name>
</gene>
<dbReference type="SUPFAM" id="SSF53474">
    <property type="entry name" value="alpha/beta-Hydrolases"/>
    <property type="match status" value="1"/>
</dbReference>
<reference evidence="3 4" key="1">
    <citation type="submission" date="2022-11" db="EMBL/GenBank/DDBJ databases">
        <title>Draft genome sequence of Saccharopolyspora sp. WRP15-2 isolated from rhizosphere soils of wild rice in Thailand.</title>
        <authorList>
            <person name="Duangmal K."/>
            <person name="Kammanee S."/>
            <person name="Muangham S."/>
        </authorList>
    </citation>
    <scope>NUCLEOTIDE SEQUENCE [LARGE SCALE GENOMIC DNA]</scope>
    <source>
        <strain evidence="3 4">WRP15-2</strain>
    </source>
</reference>
<dbReference type="EMBL" id="JAQGLA010000043">
    <property type="protein sequence ID" value="MDA3628353.1"/>
    <property type="molecule type" value="Genomic_DNA"/>
</dbReference>
<feature type="chain" id="PRO_5046192900" evidence="2">
    <location>
        <begin position="21"/>
        <end position="324"/>
    </location>
</feature>
<dbReference type="Proteomes" id="UP001210380">
    <property type="component" value="Unassembled WGS sequence"/>
</dbReference>
<evidence type="ECO:0000256" key="1">
    <source>
        <dbReference type="ARBA" id="ARBA00022801"/>
    </source>
</evidence>
<organism evidence="3 4">
    <name type="scientific">Saccharopolyspora oryzae</name>
    <dbReference type="NCBI Taxonomy" id="2997343"/>
    <lineage>
        <taxon>Bacteria</taxon>
        <taxon>Bacillati</taxon>
        <taxon>Actinomycetota</taxon>
        <taxon>Actinomycetes</taxon>
        <taxon>Pseudonocardiales</taxon>
        <taxon>Pseudonocardiaceae</taxon>
        <taxon>Saccharopolyspora</taxon>
    </lineage>
</organism>
<dbReference type="RefSeq" id="WP_270951191.1">
    <property type="nucleotide sequence ID" value="NZ_JAQGLA010000043.1"/>
</dbReference>
<keyword evidence="2" id="KW-0732">Signal</keyword>
<evidence type="ECO:0000313" key="4">
    <source>
        <dbReference type="Proteomes" id="UP001210380"/>
    </source>
</evidence>
<name>A0ABT4V3G8_9PSEU</name>
<keyword evidence="1" id="KW-0378">Hydrolase</keyword>
<proteinExistence type="predicted"/>
<sequence>MKRACLALSAVALTATGLAAADVAAAEPVQTASADCSHLYVLTDGRGRGLTGKTWDDAGTTVPAGAQMDKFRYDDGIVPGVHPHSLDETRRVAAPALAQKVLDFHRACPGSPVTLVGYSFGALISGDAVELLAAKNEVPHELLNAVLIADPRRHVADTASQGPSGGIMSVAPDGPGMHTPGPRDFRGVKVASICREDDLVCNAANPISNAQAFTGEMQRLPTAHGAYGDADPNRNYWARPANFADVGDLVLPPSAPITWGPAAFPAPMPRELLNDNEVYKGAMDGLTQSGDALAWANVLNTFGLPGDEIVHGFWKALQEAGAGY</sequence>
<evidence type="ECO:0000256" key="2">
    <source>
        <dbReference type="SAM" id="SignalP"/>
    </source>
</evidence>
<dbReference type="InterPro" id="IPR000675">
    <property type="entry name" value="Cutinase/axe"/>
</dbReference>